<organism evidence="1 2">
    <name type="scientific">Cryptosporangium arvum DSM 44712</name>
    <dbReference type="NCBI Taxonomy" id="927661"/>
    <lineage>
        <taxon>Bacteria</taxon>
        <taxon>Bacillati</taxon>
        <taxon>Actinomycetota</taxon>
        <taxon>Actinomycetes</taxon>
        <taxon>Cryptosporangiales</taxon>
        <taxon>Cryptosporangiaceae</taxon>
        <taxon>Cryptosporangium</taxon>
    </lineage>
</organism>
<evidence type="ECO:0000313" key="2">
    <source>
        <dbReference type="Proteomes" id="UP000021053"/>
    </source>
</evidence>
<keyword evidence="2" id="KW-1185">Reference proteome</keyword>
<name>A0A010ZQY6_9ACTN</name>
<dbReference type="PANTHER" id="PTHR48098:SF1">
    <property type="entry name" value="DIACYLGLYCEROL ACYLTRANSFERASE_MYCOLYLTRANSFERASE AG85A"/>
    <property type="match status" value="1"/>
</dbReference>
<protein>
    <submittedName>
        <fullName evidence="1">Putative esterase</fullName>
    </submittedName>
</protein>
<sequence length="333" mass="36519">MLTEEDDVSRLRVLLLVAVLVAAGLTVSAAPASADVGGLSNGVADDGARVISETFVEWQKLDIVIDSPAMKGQTPVRLLLPKDYFTQPDRKWPTLYLLHGCCEPADYRSWTQFTDVYDFMYDRNVLVVMPSDGLAGYYSDPRGSGPKYETYHITELQQIIERGYRGSSTRAIAGLSVGGFGAFSYAARHPGRFAAAASYSGLLDTLTPGAPTAIEWMRRQANESLFSLWGDPILNRSTWAAHNPASNLSGLRGTRLYLSCGDGRAADLDQNDDFVWQETAALLTTQSFVAKARAAGLSPTVRFYGRGTHTWPYWQREFKNSWPMLASALGVPA</sequence>
<reference evidence="1 2" key="1">
    <citation type="submission" date="2013-07" db="EMBL/GenBank/DDBJ databases">
        <authorList>
            <consortium name="DOE Joint Genome Institute"/>
            <person name="Eisen J."/>
            <person name="Huntemann M."/>
            <person name="Han J."/>
            <person name="Chen A."/>
            <person name="Kyrpides N."/>
            <person name="Mavromatis K."/>
            <person name="Markowitz V."/>
            <person name="Palaniappan K."/>
            <person name="Ivanova N."/>
            <person name="Schaumberg A."/>
            <person name="Pati A."/>
            <person name="Liolios K."/>
            <person name="Nordberg H.P."/>
            <person name="Cantor M.N."/>
            <person name="Hua S.X."/>
            <person name="Woyke T."/>
        </authorList>
    </citation>
    <scope>NUCLEOTIDE SEQUENCE [LARGE SCALE GENOMIC DNA]</scope>
    <source>
        <strain evidence="1 2">DSM 44712</strain>
    </source>
</reference>
<dbReference type="Pfam" id="PF00756">
    <property type="entry name" value="Esterase"/>
    <property type="match status" value="1"/>
</dbReference>
<evidence type="ECO:0000313" key="1">
    <source>
        <dbReference type="EMBL" id="EXG81089.1"/>
    </source>
</evidence>
<dbReference type="AlphaFoldDB" id="A0A010ZQY6"/>
<dbReference type="GO" id="GO:0016747">
    <property type="term" value="F:acyltransferase activity, transferring groups other than amino-acyl groups"/>
    <property type="evidence" value="ECO:0007669"/>
    <property type="project" value="TreeGrafter"/>
</dbReference>
<dbReference type="SUPFAM" id="SSF53474">
    <property type="entry name" value="alpha/beta-Hydrolases"/>
    <property type="match status" value="1"/>
</dbReference>
<dbReference type="HOGENOM" id="CLU_026624_1_0_11"/>
<proteinExistence type="predicted"/>
<dbReference type="InterPro" id="IPR050583">
    <property type="entry name" value="Mycobacterial_A85_antigen"/>
</dbReference>
<gene>
    <name evidence="1" type="ORF">CryarDRAFT_2184</name>
</gene>
<dbReference type="PATRIC" id="fig|927661.3.peg.2150"/>
<dbReference type="PANTHER" id="PTHR48098">
    <property type="entry name" value="ENTEROCHELIN ESTERASE-RELATED"/>
    <property type="match status" value="1"/>
</dbReference>
<dbReference type="Proteomes" id="UP000021053">
    <property type="component" value="Unassembled WGS sequence"/>
</dbReference>
<dbReference type="InterPro" id="IPR029058">
    <property type="entry name" value="AB_hydrolase_fold"/>
</dbReference>
<accession>A0A010ZQY6</accession>
<dbReference type="EMBL" id="JFBT01000001">
    <property type="protein sequence ID" value="EXG81089.1"/>
    <property type="molecule type" value="Genomic_DNA"/>
</dbReference>
<dbReference type="RefSeq" id="WP_051570013.1">
    <property type="nucleotide sequence ID" value="NZ_KK073874.1"/>
</dbReference>
<dbReference type="InterPro" id="IPR000801">
    <property type="entry name" value="Esterase-like"/>
</dbReference>
<comment type="caution">
    <text evidence="1">The sequence shown here is derived from an EMBL/GenBank/DDBJ whole genome shotgun (WGS) entry which is preliminary data.</text>
</comment>
<dbReference type="Gene3D" id="3.40.50.1820">
    <property type="entry name" value="alpha/beta hydrolase"/>
    <property type="match status" value="1"/>
</dbReference>